<reference evidence="1" key="1">
    <citation type="submission" date="2014-11" db="EMBL/GenBank/DDBJ databases">
        <authorList>
            <person name="Amaro Gonzalez C."/>
        </authorList>
    </citation>
    <scope>NUCLEOTIDE SEQUENCE</scope>
</reference>
<organism evidence="1">
    <name type="scientific">Anguilla anguilla</name>
    <name type="common">European freshwater eel</name>
    <name type="synonym">Muraena anguilla</name>
    <dbReference type="NCBI Taxonomy" id="7936"/>
    <lineage>
        <taxon>Eukaryota</taxon>
        <taxon>Metazoa</taxon>
        <taxon>Chordata</taxon>
        <taxon>Craniata</taxon>
        <taxon>Vertebrata</taxon>
        <taxon>Euteleostomi</taxon>
        <taxon>Actinopterygii</taxon>
        <taxon>Neopterygii</taxon>
        <taxon>Teleostei</taxon>
        <taxon>Anguilliformes</taxon>
        <taxon>Anguillidae</taxon>
        <taxon>Anguilla</taxon>
    </lineage>
</organism>
<accession>A0A0E9T452</accession>
<protein>
    <submittedName>
        <fullName evidence="1">Uncharacterized protein</fullName>
    </submittedName>
</protein>
<dbReference type="EMBL" id="GBXM01060188">
    <property type="protein sequence ID" value="JAH48389.1"/>
    <property type="molecule type" value="Transcribed_RNA"/>
</dbReference>
<sequence length="18" mass="1938">MYSSCLSSLCASRRASCL</sequence>
<dbReference type="AlphaFoldDB" id="A0A0E9T452"/>
<evidence type="ECO:0000313" key="1">
    <source>
        <dbReference type="EMBL" id="JAH48389.1"/>
    </source>
</evidence>
<reference evidence="1" key="2">
    <citation type="journal article" date="2015" name="Fish Shellfish Immunol.">
        <title>Early steps in the European eel (Anguilla anguilla)-Vibrio vulnificus interaction in the gills: Role of the RtxA13 toxin.</title>
        <authorList>
            <person name="Callol A."/>
            <person name="Pajuelo D."/>
            <person name="Ebbesson L."/>
            <person name="Teles M."/>
            <person name="MacKenzie S."/>
            <person name="Amaro C."/>
        </authorList>
    </citation>
    <scope>NUCLEOTIDE SEQUENCE</scope>
</reference>
<name>A0A0E9T452_ANGAN</name>
<proteinExistence type="predicted"/>